<sequence length="154" mass="16771">MALKKATTPVLEIGYYEHGPATGWPVILAHGFPYNIHLYDEVVPLLVAQGARIILPYVRGHGPTRFLSPSTMRTGEQAALASDLIEKAVFFQLPLSLSYAQPLAQSHSPLPLEAAYFLPDAYPAFAPFAAPAAEPKVAFYTTVTTVFSNEILEI</sequence>
<evidence type="ECO:0000313" key="2">
    <source>
        <dbReference type="EMBL" id="KAK6997314.1"/>
    </source>
</evidence>
<dbReference type="Proteomes" id="UP001362999">
    <property type="component" value="Unassembled WGS sequence"/>
</dbReference>
<dbReference type="EMBL" id="JAWWNJ010000092">
    <property type="protein sequence ID" value="KAK6997314.1"/>
    <property type="molecule type" value="Genomic_DNA"/>
</dbReference>
<gene>
    <name evidence="2" type="ORF">R3P38DRAFT_2798374</name>
</gene>
<feature type="domain" description="AB hydrolase-1" evidence="1">
    <location>
        <begin position="25"/>
        <end position="80"/>
    </location>
</feature>
<comment type="caution">
    <text evidence="2">The sequence shown here is derived from an EMBL/GenBank/DDBJ whole genome shotgun (WGS) entry which is preliminary data.</text>
</comment>
<reference evidence="2 3" key="1">
    <citation type="journal article" date="2024" name="J Genomics">
        <title>Draft genome sequencing and assembly of Favolaschia claudopus CIRM-BRFM 2984 isolated from oak limbs.</title>
        <authorList>
            <person name="Navarro D."/>
            <person name="Drula E."/>
            <person name="Chaduli D."/>
            <person name="Cazenave R."/>
            <person name="Ahrendt S."/>
            <person name="Wang J."/>
            <person name="Lipzen A."/>
            <person name="Daum C."/>
            <person name="Barry K."/>
            <person name="Grigoriev I.V."/>
            <person name="Favel A."/>
            <person name="Rosso M.N."/>
            <person name="Martin F."/>
        </authorList>
    </citation>
    <scope>NUCLEOTIDE SEQUENCE [LARGE SCALE GENOMIC DNA]</scope>
    <source>
        <strain evidence="2 3">CIRM-BRFM 2984</strain>
    </source>
</reference>
<keyword evidence="3" id="KW-1185">Reference proteome</keyword>
<protein>
    <recommendedName>
        <fullName evidence="1">AB hydrolase-1 domain-containing protein</fullName>
    </recommendedName>
</protein>
<proteinExistence type="predicted"/>
<dbReference type="Gene3D" id="3.40.50.1820">
    <property type="entry name" value="alpha/beta hydrolase"/>
    <property type="match status" value="1"/>
</dbReference>
<organism evidence="2 3">
    <name type="scientific">Favolaschia claudopus</name>
    <dbReference type="NCBI Taxonomy" id="2862362"/>
    <lineage>
        <taxon>Eukaryota</taxon>
        <taxon>Fungi</taxon>
        <taxon>Dikarya</taxon>
        <taxon>Basidiomycota</taxon>
        <taxon>Agaricomycotina</taxon>
        <taxon>Agaricomycetes</taxon>
        <taxon>Agaricomycetidae</taxon>
        <taxon>Agaricales</taxon>
        <taxon>Marasmiineae</taxon>
        <taxon>Mycenaceae</taxon>
        <taxon>Favolaschia</taxon>
    </lineage>
</organism>
<dbReference type="InterPro" id="IPR000073">
    <property type="entry name" value="AB_hydrolase_1"/>
</dbReference>
<dbReference type="AlphaFoldDB" id="A0AAW0A200"/>
<accession>A0AAW0A200</accession>
<dbReference type="Pfam" id="PF00561">
    <property type="entry name" value="Abhydrolase_1"/>
    <property type="match status" value="1"/>
</dbReference>
<dbReference type="SUPFAM" id="SSF53474">
    <property type="entry name" value="alpha/beta-Hydrolases"/>
    <property type="match status" value="1"/>
</dbReference>
<dbReference type="InterPro" id="IPR029058">
    <property type="entry name" value="AB_hydrolase_fold"/>
</dbReference>
<evidence type="ECO:0000313" key="3">
    <source>
        <dbReference type="Proteomes" id="UP001362999"/>
    </source>
</evidence>
<name>A0AAW0A200_9AGAR</name>
<evidence type="ECO:0000259" key="1">
    <source>
        <dbReference type="Pfam" id="PF00561"/>
    </source>
</evidence>